<evidence type="ECO:0000313" key="2">
    <source>
        <dbReference type="EMBL" id="ETW50024.1"/>
    </source>
</evidence>
<feature type="region of interest" description="Disordered" evidence="1">
    <location>
        <begin position="206"/>
        <end position="235"/>
    </location>
</feature>
<dbReference type="EMBL" id="KI925529">
    <property type="protein sequence ID" value="ETW50024.1"/>
    <property type="molecule type" value="Genomic_DNA"/>
</dbReference>
<name>A0A024WS21_PLAFA</name>
<reference evidence="2 3" key="1">
    <citation type="submission" date="2013-02" db="EMBL/GenBank/DDBJ databases">
        <title>The Genome Annotation of Plasmodium falciparum MaliPS096_E11.</title>
        <authorList>
            <consortium name="The Broad Institute Genome Sequencing Platform"/>
            <consortium name="The Broad Institute Genome Sequencing Center for Infectious Disease"/>
            <person name="Neafsey D."/>
            <person name="Hoffman S."/>
            <person name="Volkman S."/>
            <person name="Rosenthal P."/>
            <person name="Walker B."/>
            <person name="Young S.K."/>
            <person name="Zeng Q."/>
            <person name="Gargeya S."/>
            <person name="Fitzgerald M."/>
            <person name="Haas B."/>
            <person name="Abouelleil A."/>
            <person name="Allen A.W."/>
            <person name="Alvarado L."/>
            <person name="Arachchi H.M."/>
            <person name="Berlin A.M."/>
            <person name="Chapman S.B."/>
            <person name="Gainer-Dewar J."/>
            <person name="Goldberg J."/>
            <person name="Griggs A."/>
            <person name="Gujja S."/>
            <person name="Hansen M."/>
            <person name="Howarth C."/>
            <person name="Imamovic A."/>
            <person name="Ireland A."/>
            <person name="Larimer J."/>
            <person name="McCowan C."/>
            <person name="Murphy C."/>
            <person name="Pearson M."/>
            <person name="Poon T.W."/>
            <person name="Priest M."/>
            <person name="Roberts A."/>
            <person name="Saif S."/>
            <person name="Shea T."/>
            <person name="Sisk P."/>
            <person name="Sykes S."/>
            <person name="Wortman J."/>
            <person name="Nusbaum C."/>
            <person name="Birren B."/>
        </authorList>
    </citation>
    <scope>NUCLEOTIDE SEQUENCE [LARGE SCALE GENOMIC DNA]</scope>
    <source>
        <strain evidence="2 3">MaliPS096_E11</strain>
    </source>
</reference>
<accession>A0A024WS21</accession>
<protein>
    <submittedName>
        <fullName evidence="2">Uncharacterized protein</fullName>
    </submittedName>
</protein>
<feature type="compositionally biased region" description="Low complexity" evidence="1">
    <location>
        <begin position="209"/>
        <end position="234"/>
    </location>
</feature>
<proteinExistence type="predicted"/>
<organism evidence="2 3">
    <name type="scientific">Plasmodium falciparum MaliPS096_E11</name>
    <dbReference type="NCBI Taxonomy" id="1036727"/>
    <lineage>
        <taxon>Eukaryota</taxon>
        <taxon>Sar</taxon>
        <taxon>Alveolata</taxon>
        <taxon>Apicomplexa</taxon>
        <taxon>Aconoidasida</taxon>
        <taxon>Haemosporida</taxon>
        <taxon>Plasmodiidae</taxon>
        <taxon>Plasmodium</taxon>
        <taxon>Plasmodium (Laverania)</taxon>
    </lineage>
</organism>
<reference evidence="2 3" key="2">
    <citation type="submission" date="2013-02" db="EMBL/GenBank/DDBJ databases">
        <title>The Genome Sequence of Plasmodium falciparum MaliPS096_E11.</title>
        <authorList>
            <consortium name="The Broad Institute Genome Sequencing Platform"/>
            <consortium name="The Broad Institute Genome Sequencing Center for Infectious Disease"/>
            <person name="Neafsey D."/>
            <person name="Cheeseman I."/>
            <person name="Volkman S."/>
            <person name="Adams J."/>
            <person name="Walker B."/>
            <person name="Young S.K."/>
            <person name="Zeng Q."/>
            <person name="Gargeya S."/>
            <person name="Fitzgerald M."/>
            <person name="Haas B."/>
            <person name="Abouelleil A."/>
            <person name="Alvarado L."/>
            <person name="Arachchi H.M."/>
            <person name="Berlin A.M."/>
            <person name="Chapman S.B."/>
            <person name="Dewar J."/>
            <person name="Goldberg J."/>
            <person name="Griggs A."/>
            <person name="Gujja S."/>
            <person name="Hansen M."/>
            <person name="Howarth C."/>
            <person name="Imamovic A."/>
            <person name="Larimer J."/>
            <person name="McCowan C."/>
            <person name="Murphy C."/>
            <person name="Neiman D."/>
            <person name="Pearson M."/>
            <person name="Priest M."/>
            <person name="Roberts A."/>
            <person name="Saif S."/>
            <person name="Shea T."/>
            <person name="Sisk P."/>
            <person name="Sykes S."/>
            <person name="Wortman J."/>
            <person name="Nusbaum C."/>
            <person name="Birren B."/>
        </authorList>
    </citation>
    <scope>NUCLEOTIDE SEQUENCE [LARGE SCALE GENOMIC DNA]</scope>
    <source>
        <strain evidence="2 3">MaliPS096_E11</strain>
    </source>
</reference>
<dbReference type="OrthoDB" id="2161449at2759"/>
<gene>
    <name evidence="2" type="ORF">PFMALIP_01887</name>
</gene>
<dbReference type="AlphaFoldDB" id="A0A024WS21"/>
<evidence type="ECO:0000313" key="3">
    <source>
        <dbReference type="Proteomes" id="UP000030699"/>
    </source>
</evidence>
<sequence length="690" mass="81506">MNSSGSSFNSSRNLLNSPRTSNILNMCSQNHNNKNYNSDNDILINVILENCVHEWFPFLKDEHDDIDKGDEKNQHNLNNEINKLKKYYKGVKSSDFPLPRLYKTNRSICNLNEDNEDESIFYNSNSIYMNILNESNTDNVQTNNYFNEFVNHQENKETEGELICDKKKKEEQKSDEKCVNVTNDVNDNISFYDCIGDISSINNNKYDDNNNNNNNNNNNDNHNNYDNNNNNNNNIDEDEYVQETFSSREEKTLNTKNQKKENLKHYIDIKDKEYLKKKGDEGVSKEECENMSSEGRRNYSCDNKYDGKRDDFYNDKSDHINHSNFDSSPFWLKNYKNISNYSNNNSNSNSNITHMNNTYNSMSRIESNYSIKDEENKIINTNNKDVNIYNTIDVNVDSTNNVNKVENDIYLDNDNRNINSIIQEIKNEEAKEKDFTMDSYGNMYLRICLKVLKKNVDYFLSPMNLNNEKLVYEKKKIKEILKLYDKLFYSHFKFIPNKIYKEILRPIYTYYQNLKSNMVGGVSTTSFDAKSRNVSISSSCSSFRRDFDIPKKNATCKEDEENKVIQKKNSFSSEYTNLGSFSNIINDMTVKNILQEVDESSDISHLETDYKYIYKDLLKLKSLLLKKRYYKNILFEYQKNFVQINNRCVKTYRDIYPVEKEYKTYTQIKKQTIEVINSININYKKYYSNI</sequence>
<evidence type="ECO:0000256" key="1">
    <source>
        <dbReference type="SAM" id="MobiDB-lite"/>
    </source>
</evidence>
<dbReference type="Proteomes" id="UP000030699">
    <property type="component" value="Unassembled WGS sequence"/>
</dbReference>